<name>A0A429ZWI4_9ENTE</name>
<feature type="transmembrane region" description="Helical" evidence="1">
    <location>
        <begin position="122"/>
        <end position="143"/>
    </location>
</feature>
<protein>
    <recommendedName>
        <fullName evidence="4">DUF2812 domain-containing protein</fullName>
    </recommendedName>
</protein>
<accession>A0A429ZWI4</accession>
<sequence length="231" mass="26858">MMKIGKRKYLYSRGITFYSELESLRLKQELAKGWQIKKLNFFGFYVFEPVRPEHAEVVIDFYTGKPSEVGEYLDLYEASGWQVMTNYRRKYYFLKAAPATSFVYTDSETYQERIKSENIWLIKWYTIYGAISLLLALFFKSALVKQLSENIPVGLYYFIFVSLIAGILFPLIAIFLISYFRVTYPTRTANFKNPEKFAKRQRFVRDSVLIMLISGGVGGVIGIVVSYLGLL</sequence>
<keyword evidence="1" id="KW-0472">Membrane</keyword>
<dbReference type="InterPro" id="IPR021359">
    <property type="entry name" value="DUF2812"/>
</dbReference>
<keyword evidence="1" id="KW-1133">Transmembrane helix</keyword>
<gene>
    <name evidence="2" type="ORF">CBF37_08815</name>
</gene>
<evidence type="ECO:0000313" key="2">
    <source>
        <dbReference type="EMBL" id="RST98125.1"/>
    </source>
</evidence>
<dbReference type="OrthoDB" id="1928173at2"/>
<evidence type="ECO:0000313" key="3">
    <source>
        <dbReference type="Proteomes" id="UP000287857"/>
    </source>
</evidence>
<feature type="transmembrane region" description="Helical" evidence="1">
    <location>
        <begin position="203"/>
        <end position="228"/>
    </location>
</feature>
<evidence type="ECO:0000256" key="1">
    <source>
        <dbReference type="SAM" id="Phobius"/>
    </source>
</evidence>
<dbReference type="EMBL" id="NGJS01000013">
    <property type="protein sequence ID" value="RST98125.1"/>
    <property type="molecule type" value="Genomic_DNA"/>
</dbReference>
<dbReference type="Proteomes" id="UP000287857">
    <property type="component" value="Unassembled WGS sequence"/>
</dbReference>
<feature type="transmembrane region" description="Helical" evidence="1">
    <location>
        <begin position="155"/>
        <end position="182"/>
    </location>
</feature>
<keyword evidence="3" id="KW-1185">Reference proteome</keyword>
<comment type="caution">
    <text evidence="2">The sequence shown here is derived from an EMBL/GenBank/DDBJ whole genome shotgun (WGS) entry which is preliminary data.</text>
</comment>
<organism evidence="2 3">
    <name type="scientific">Vagococcus vulneris</name>
    <dbReference type="NCBI Taxonomy" id="1977869"/>
    <lineage>
        <taxon>Bacteria</taxon>
        <taxon>Bacillati</taxon>
        <taxon>Bacillota</taxon>
        <taxon>Bacilli</taxon>
        <taxon>Lactobacillales</taxon>
        <taxon>Enterococcaceae</taxon>
        <taxon>Vagococcus</taxon>
    </lineage>
</organism>
<reference evidence="2 3" key="1">
    <citation type="submission" date="2017-05" db="EMBL/GenBank/DDBJ databases">
        <title>Vagococcus spp. assemblies.</title>
        <authorList>
            <person name="Gulvik C.A."/>
        </authorList>
    </citation>
    <scope>NUCLEOTIDE SEQUENCE [LARGE SCALE GENOMIC DNA]</scope>
    <source>
        <strain evidence="2 3">SS1995</strain>
    </source>
</reference>
<dbReference type="AlphaFoldDB" id="A0A429ZWI4"/>
<proteinExistence type="predicted"/>
<evidence type="ECO:0008006" key="4">
    <source>
        <dbReference type="Google" id="ProtNLM"/>
    </source>
</evidence>
<keyword evidence="1" id="KW-0812">Transmembrane</keyword>
<dbReference type="Pfam" id="PF11193">
    <property type="entry name" value="DUF2812"/>
    <property type="match status" value="1"/>
</dbReference>